<accession>A0A842HJY7</accession>
<gene>
    <name evidence="3" type="ORF">GTU67_03605</name>
</gene>
<dbReference type="Proteomes" id="UP000545386">
    <property type="component" value="Unassembled WGS sequence"/>
</dbReference>
<dbReference type="PANTHER" id="PTHR30388:SF4">
    <property type="entry name" value="MOLYBDENUM COFACTOR INSERTION CHAPERONE PAOD"/>
    <property type="match status" value="1"/>
</dbReference>
<proteinExistence type="predicted"/>
<name>A0A842HJY7_9BURK</name>
<feature type="domain" description="XdhC Rossmann" evidence="2">
    <location>
        <begin position="173"/>
        <end position="315"/>
    </location>
</feature>
<dbReference type="RefSeq" id="WP_185778807.1">
    <property type="nucleotide sequence ID" value="NZ_JACJUU010000002.1"/>
</dbReference>
<dbReference type="EMBL" id="JACJUU010000002">
    <property type="protein sequence ID" value="MBC2768999.1"/>
    <property type="molecule type" value="Genomic_DNA"/>
</dbReference>
<evidence type="ECO:0000313" key="4">
    <source>
        <dbReference type="Proteomes" id="UP000545386"/>
    </source>
</evidence>
<dbReference type="Pfam" id="PF13478">
    <property type="entry name" value="XdhC_C"/>
    <property type="match status" value="1"/>
</dbReference>
<protein>
    <submittedName>
        <fullName evidence="3">XdhC family protein</fullName>
    </submittedName>
</protein>
<dbReference type="InterPro" id="IPR003777">
    <property type="entry name" value="XdhC_CoxI"/>
</dbReference>
<evidence type="ECO:0000259" key="1">
    <source>
        <dbReference type="Pfam" id="PF02625"/>
    </source>
</evidence>
<dbReference type="AlphaFoldDB" id="A0A842HJY7"/>
<dbReference type="InterPro" id="IPR052698">
    <property type="entry name" value="MoCofactor_Util/Proc"/>
</dbReference>
<sequence length="350" mass="37765">MENLDLVVLRALKDWRLAGKRGLLATVVRTWGSSPRPIGSTMALCEDGSVVGSVSGGCIEDDLIYRFTKAYAGAPQNEDMPHGAPRFLKYGIKADEAHRFGLPCGGTLELLLEFDPDAQALATLIASLEQGKLMQRSVNLADGVVTLREAAQPEALAVSDTELVNTFGPEYRMLLIGTGQLAEYLATMALFNGFAVTVCDPREEYRGSWSVPGVKVVSDMPDDVVLAFKADRRSCIIALTHDPKLDDLALLEALETEAFYIGAIGSRSNNEARHQRMIEHLGQTRETLQRLRGPIGIFIGSKTPPEIAVSIMAEVLAVKNGVTLPRDMEVAYAKNNAGVASSGADVMCSI</sequence>
<evidence type="ECO:0000259" key="2">
    <source>
        <dbReference type="Pfam" id="PF13478"/>
    </source>
</evidence>
<dbReference type="Gene3D" id="3.40.50.720">
    <property type="entry name" value="NAD(P)-binding Rossmann-like Domain"/>
    <property type="match status" value="1"/>
</dbReference>
<comment type="caution">
    <text evidence="3">The sequence shown here is derived from an EMBL/GenBank/DDBJ whole genome shotgun (WGS) entry which is preliminary data.</text>
</comment>
<dbReference type="PANTHER" id="PTHR30388">
    <property type="entry name" value="ALDEHYDE OXIDOREDUCTASE MOLYBDENUM COFACTOR ASSEMBLY PROTEIN"/>
    <property type="match status" value="1"/>
</dbReference>
<reference evidence="3 4" key="1">
    <citation type="submission" date="2020-08" db="EMBL/GenBank/DDBJ databases">
        <title>Paraeoetvoesia sp. YC-7-48 draft genome sequence.</title>
        <authorList>
            <person name="Yao L."/>
        </authorList>
    </citation>
    <scope>NUCLEOTIDE SEQUENCE [LARGE SCALE GENOMIC DNA]</scope>
    <source>
        <strain evidence="4">YC-7-48</strain>
    </source>
</reference>
<dbReference type="Pfam" id="PF02625">
    <property type="entry name" value="XdhC_CoxI"/>
    <property type="match status" value="1"/>
</dbReference>
<keyword evidence="4" id="KW-1185">Reference proteome</keyword>
<organism evidence="3 4">
    <name type="scientific">Pusillimonas minor</name>
    <dbReference type="NCBI Taxonomy" id="2697024"/>
    <lineage>
        <taxon>Bacteria</taxon>
        <taxon>Pseudomonadati</taxon>
        <taxon>Pseudomonadota</taxon>
        <taxon>Betaproteobacteria</taxon>
        <taxon>Burkholderiales</taxon>
        <taxon>Alcaligenaceae</taxon>
        <taxon>Pusillimonas</taxon>
    </lineage>
</organism>
<feature type="domain" description="XdhC- CoxI" evidence="1">
    <location>
        <begin position="15"/>
        <end position="74"/>
    </location>
</feature>
<evidence type="ECO:0000313" key="3">
    <source>
        <dbReference type="EMBL" id="MBC2768999.1"/>
    </source>
</evidence>
<dbReference type="InterPro" id="IPR027051">
    <property type="entry name" value="XdhC_Rossmann_dom"/>
</dbReference>